<comment type="caution">
    <text evidence="3">The sequence shown here is derived from an EMBL/GenBank/DDBJ whole genome shotgun (WGS) entry which is preliminary data.</text>
</comment>
<dbReference type="Proteomes" id="UP001190700">
    <property type="component" value="Unassembled WGS sequence"/>
</dbReference>
<dbReference type="PANTHER" id="PTHR44167:SF24">
    <property type="entry name" value="SERINE_THREONINE-PROTEIN KINASE CHK2"/>
    <property type="match status" value="1"/>
</dbReference>
<dbReference type="InterPro" id="IPR008271">
    <property type="entry name" value="Ser/Thr_kinase_AS"/>
</dbReference>
<feature type="region of interest" description="Disordered" evidence="1">
    <location>
        <begin position="81"/>
        <end position="103"/>
    </location>
</feature>
<protein>
    <recommendedName>
        <fullName evidence="2">Protein kinase domain-containing protein</fullName>
    </recommendedName>
</protein>
<feature type="compositionally biased region" description="Low complexity" evidence="1">
    <location>
        <begin position="90"/>
        <end position="100"/>
    </location>
</feature>
<organism evidence="3 4">
    <name type="scientific">Cymbomonas tetramitiformis</name>
    <dbReference type="NCBI Taxonomy" id="36881"/>
    <lineage>
        <taxon>Eukaryota</taxon>
        <taxon>Viridiplantae</taxon>
        <taxon>Chlorophyta</taxon>
        <taxon>Pyramimonadophyceae</taxon>
        <taxon>Pyramimonadales</taxon>
        <taxon>Pyramimonadaceae</taxon>
        <taxon>Cymbomonas</taxon>
    </lineage>
</organism>
<evidence type="ECO:0000259" key="2">
    <source>
        <dbReference type="PROSITE" id="PS50011"/>
    </source>
</evidence>
<evidence type="ECO:0000256" key="1">
    <source>
        <dbReference type="SAM" id="MobiDB-lite"/>
    </source>
</evidence>
<accession>A0AAE0BVF3</accession>
<feature type="domain" description="Protein kinase" evidence="2">
    <location>
        <begin position="177"/>
        <end position="498"/>
    </location>
</feature>
<dbReference type="EMBL" id="LGRX02033154">
    <property type="protein sequence ID" value="KAK3242525.1"/>
    <property type="molecule type" value="Genomic_DNA"/>
</dbReference>
<dbReference type="SUPFAM" id="SSF56112">
    <property type="entry name" value="Protein kinase-like (PK-like)"/>
    <property type="match status" value="1"/>
</dbReference>
<dbReference type="GO" id="GO:0005634">
    <property type="term" value="C:nucleus"/>
    <property type="evidence" value="ECO:0007669"/>
    <property type="project" value="TreeGrafter"/>
</dbReference>
<dbReference type="GO" id="GO:0044773">
    <property type="term" value="P:mitotic DNA damage checkpoint signaling"/>
    <property type="evidence" value="ECO:0007669"/>
    <property type="project" value="TreeGrafter"/>
</dbReference>
<dbReference type="GO" id="GO:0005524">
    <property type="term" value="F:ATP binding"/>
    <property type="evidence" value="ECO:0007669"/>
    <property type="project" value="InterPro"/>
</dbReference>
<dbReference type="Gene3D" id="1.10.510.10">
    <property type="entry name" value="Transferase(Phosphotransferase) domain 1"/>
    <property type="match status" value="1"/>
</dbReference>
<evidence type="ECO:0000313" key="3">
    <source>
        <dbReference type="EMBL" id="KAK3242525.1"/>
    </source>
</evidence>
<dbReference type="AlphaFoldDB" id="A0AAE0BVF3"/>
<dbReference type="SMART" id="SM00220">
    <property type="entry name" value="S_TKc"/>
    <property type="match status" value="1"/>
</dbReference>
<dbReference type="InterPro" id="IPR000719">
    <property type="entry name" value="Prot_kinase_dom"/>
</dbReference>
<dbReference type="PANTHER" id="PTHR44167">
    <property type="entry name" value="OVARIAN-SPECIFIC SERINE/THREONINE-PROTEIN KINASE LOK-RELATED"/>
    <property type="match status" value="1"/>
</dbReference>
<keyword evidence="4" id="KW-1185">Reference proteome</keyword>
<dbReference type="PROSITE" id="PS00108">
    <property type="entry name" value="PROTEIN_KINASE_ST"/>
    <property type="match status" value="1"/>
</dbReference>
<dbReference type="GO" id="GO:0004674">
    <property type="term" value="F:protein serine/threonine kinase activity"/>
    <property type="evidence" value="ECO:0007669"/>
    <property type="project" value="TreeGrafter"/>
</dbReference>
<dbReference type="InterPro" id="IPR011009">
    <property type="entry name" value="Kinase-like_dom_sf"/>
</dbReference>
<dbReference type="Pfam" id="PF00069">
    <property type="entry name" value="Pkinase"/>
    <property type="match status" value="1"/>
</dbReference>
<sequence length="510" mass="55602">MAACVSATNLAAPSAGGVRWRHATCPASVSNAHKAIRVSTAFNVRGFRLRNEFCARAPNSEYFPSWTQPRATTADHWISAEDDAPLPPIDATESASSAAEWADREEDVKAATTRMRQRLLVFRNAVKTAARSVKSPQLQEEVHLELENIVAGSNVHDSRDLSERSFLYAFAGMVKQHSLESVAGVGSFSDVYRSSAGGIMKCSLPFPGCMGGVPIGDGLEVVTLEARALAQLPQHPNVTRMEGAYFDHRRNEGMLVLEEAGESLQVLREQGLVSPSQVRRHVHAVLQALAHVHQNGVTHRDIKAGNIVVSDAGKATLVDFGSARVQGVVDLYPHSREYGTPGYQAPEALLGTVQEDHYSQVDMFSLGCTAFFLACGQEFLGAYEMNANRATRTRRPADGGEAEEKAHEPSQALVVRWLMQYTDFELDDDEIDIFNEEMNANNEPLPIPGSDSISINEHLDEMLGERQPPEFISLIKSLLKKNPCERPTAVQALAHPCFSGISGVSQNSGV</sequence>
<reference evidence="3 4" key="1">
    <citation type="journal article" date="2015" name="Genome Biol. Evol.">
        <title>Comparative Genomics of a Bacterivorous Green Alga Reveals Evolutionary Causalities and Consequences of Phago-Mixotrophic Mode of Nutrition.</title>
        <authorList>
            <person name="Burns J.A."/>
            <person name="Paasch A."/>
            <person name="Narechania A."/>
            <person name="Kim E."/>
        </authorList>
    </citation>
    <scope>NUCLEOTIDE SEQUENCE [LARGE SCALE GENOMIC DNA]</scope>
    <source>
        <strain evidence="3 4">PLY_AMNH</strain>
    </source>
</reference>
<dbReference type="PROSITE" id="PS50011">
    <property type="entry name" value="PROTEIN_KINASE_DOM"/>
    <property type="match status" value="1"/>
</dbReference>
<gene>
    <name evidence="3" type="ORF">CYMTET_47789</name>
</gene>
<name>A0AAE0BVF3_9CHLO</name>
<evidence type="ECO:0000313" key="4">
    <source>
        <dbReference type="Proteomes" id="UP001190700"/>
    </source>
</evidence>
<proteinExistence type="predicted"/>